<evidence type="ECO:0000313" key="18">
    <source>
        <dbReference type="Proteomes" id="UP001642484"/>
    </source>
</evidence>
<evidence type="ECO:0000256" key="7">
    <source>
        <dbReference type="ARBA" id="ARBA00022691"/>
    </source>
</evidence>
<name>A0ABP0IUV8_9DINO</name>
<evidence type="ECO:0000256" key="15">
    <source>
        <dbReference type="SAM" id="Coils"/>
    </source>
</evidence>
<dbReference type="PANTHER" id="PTHR22976">
    <property type="entry name" value="BIOTIN SYNTHASE"/>
    <property type="match status" value="1"/>
</dbReference>
<dbReference type="InterPro" id="IPR013785">
    <property type="entry name" value="Aldolase_TIM"/>
</dbReference>
<dbReference type="SMART" id="SM00729">
    <property type="entry name" value="Elp3"/>
    <property type="match status" value="1"/>
</dbReference>
<dbReference type="NCBIfam" id="TIGR00433">
    <property type="entry name" value="bioB"/>
    <property type="match status" value="1"/>
</dbReference>
<evidence type="ECO:0000256" key="3">
    <source>
        <dbReference type="ARBA" id="ARBA00010765"/>
    </source>
</evidence>
<sequence>MALDGARKRELELSIKECSASLELGSSASVLRKRAEKYRKLGQYEKAIQDFTGSLKLEDNALALAGRGAAFRSLGRLPEAIGDFNMAAHLEPDNIQVYMGRAQVLREQGQVMQASEPQETLAHRFCAFAMKTLNEDMDPLFQKFLPIFDQDHRELLHQGETHEQYAAYREYVGNLEQHVSDFALQEGSIQAMAELQNAIQEDKARAEKQVEAFLMHMEQQRKMKLGPEAPPLEEGEKELMKALFKPQTVDDMMQMLLHMTEYTAFSSLMRAKVQQQKFMRELERRKKELMEGEMGLAHRFISFVRFLDTDGKWKSRKSTTNEAQLERDVHLQAMKLLNDDLHEFYTKCMPIFDQEVQDLQNHGHTHEQYAAFQEYSAIIEARLLEFCQEEGFGQDAQALFDELQRLIQKDQEQVAAQLRRELADVEQKKEQLRARASEGDTDKPLVLICKPAGLGDLMNSLIQQLEYPNFSASMRCRVEQERMMKTILASFQEAKPKDALPPPPPTDLEVVDIEIDESRVPAGPPEISTLSVTVPEGCEAGSQISITVPDGQQISVTVPGGLTPGMSFEVPGFILALVGQDHVALLERLLSSVAGPMLQTGSWLWWRFALHLRGELRRKQGELDAALGDFNEVLRLNPRHTAALASRGAVRRALKQYQDAIADYNLALVASRPSLRRVMLRLPRCLRVAPRAPPAPWAQSRHFAVVRHDWKREEIGDIYHQPLLELVFQAASVHRQFFDPKEVQQSTLLSIKTGGCGENCGYCSQSQSFKTSVKPTHMMKVDEVLEAARKAKDAGSTRFCMGTAWRGVGQKNSFQHILTMVKEVSGMGMETCCTLGLLNAEQAKQLKDAGLTAYNHNLDTSPEHYPNIVSTRTYADRLETLANVREAGISVCCGGILGIAETQEDRIGLIHTLATLPEHPESVPINALVPIEGTPLGDRQIKMGTAVTWRDMVRSIATARIVMPQSMVRLSAGRMEFSQEAQAMMFMAGANSIFTGDKLLTTANPKFSEDAAMFEALGLRGKKPFTGPTAHLRPHWADRAVGSELPMGTVQGTTVSGPREVAF</sequence>
<dbReference type="EMBL" id="CAXAMN010003725">
    <property type="protein sequence ID" value="CAK9005877.1"/>
    <property type="molecule type" value="Genomic_DNA"/>
</dbReference>
<comment type="cofactor">
    <cofactor evidence="13">
        <name>[2Fe-2S] cluster</name>
        <dbReference type="ChEBI" id="CHEBI:190135"/>
    </cofactor>
</comment>
<dbReference type="SFLD" id="SFLDS00029">
    <property type="entry name" value="Radical_SAM"/>
    <property type="match status" value="1"/>
</dbReference>
<evidence type="ECO:0000256" key="9">
    <source>
        <dbReference type="ARBA" id="ARBA00022723"/>
    </source>
</evidence>
<keyword evidence="15" id="KW-0175">Coiled coil</keyword>
<dbReference type="SFLD" id="SFLDG01060">
    <property type="entry name" value="BATS_domain_containing"/>
    <property type="match status" value="1"/>
</dbReference>
<dbReference type="SFLD" id="SFLDF00272">
    <property type="entry name" value="biotin_synthase"/>
    <property type="match status" value="1"/>
</dbReference>
<comment type="cofactor">
    <cofactor evidence="1">
        <name>[4Fe-4S] cluster</name>
        <dbReference type="ChEBI" id="CHEBI:49883"/>
    </cofactor>
</comment>
<comment type="pathway">
    <text evidence="2">Cofactor biosynthesis; biotin biosynthesis; biotin from 7,8-diaminononanoate: step 2/2.</text>
</comment>
<keyword evidence="6" id="KW-0808">Transferase</keyword>
<evidence type="ECO:0000256" key="10">
    <source>
        <dbReference type="ARBA" id="ARBA00022756"/>
    </source>
</evidence>
<keyword evidence="9" id="KW-0479">Metal-binding</keyword>
<dbReference type="Gene3D" id="1.25.40.10">
    <property type="entry name" value="Tetratricopeptide repeat domain"/>
    <property type="match status" value="2"/>
</dbReference>
<keyword evidence="8" id="KW-0001">2Fe-2S</keyword>
<keyword evidence="12" id="KW-0411">Iron-sulfur</keyword>
<dbReference type="InterPro" id="IPR024177">
    <property type="entry name" value="Biotin_synthase"/>
</dbReference>
<dbReference type="EC" id="2.8.1.6" evidence="4"/>
<evidence type="ECO:0000256" key="12">
    <source>
        <dbReference type="ARBA" id="ARBA00023014"/>
    </source>
</evidence>
<keyword evidence="18" id="KW-1185">Reference proteome</keyword>
<protein>
    <recommendedName>
        <fullName evidence="4">biotin synthase</fullName>
        <ecNumber evidence="4">2.8.1.6</ecNumber>
    </recommendedName>
</protein>
<dbReference type="Pfam" id="PF04055">
    <property type="entry name" value="Radical_SAM"/>
    <property type="match status" value="1"/>
</dbReference>
<organism evidence="17 18">
    <name type="scientific">Durusdinium trenchii</name>
    <dbReference type="NCBI Taxonomy" id="1381693"/>
    <lineage>
        <taxon>Eukaryota</taxon>
        <taxon>Sar</taxon>
        <taxon>Alveolata</taxon>
        <taxon>Dinophyceae</taxon>
        <taxon>Suessiales</taxon>
        <taxon>Symbiodiniaceae</taxon>
        <taxon>Durusdinium</taxon>
    </lineage>
</organism>
<evidence type="ECO:0000256" key="14">
    <source>
        <dbReference type="PROSITE-ProRule" id="PRU00339"/>
    </source>
</evidence>
<keyword evidence="14" id="KW-0802">TPR repeat</keyword>
<dbReference type="Pfam" id="PF13432">
    <property type="entry name" value="TPR_16"/>
    <property type="match status" value="2"/>
</dbReference>
<dbReference type="InterPro" id="IPR010722">
    <property type="entry name" value="BATS_dom"/>
</dbReference>
<reference evidence="17 18" key="1">
    <citation type="submission" date="2024-02" db="EMBL/GenBank/DDBJ databases">
        <authorList>
            <person name="Chen Y."/>
            <person name="Shah S."/>
            <person name="Dougan E. K."/>
            <person name="Thang M."/>
            <person name="Chan C."/>
        </authorList>
    </citation>
    <scope>NUCLEOTIDE SEQUENCE [LARGE SCALE GENOMIC DNA]</scope>
</reference>
<dbReference type="SMART" id="SM00028">
    <property type="entry name" value="TPR"/>
    <property type="match status" value="4"/>
</dbReference>
<dbReference type="SFLD" id="SFLDG01278">
    <property type="entry name" value="biotin_synthase_like"/>
    <property type="match status" value="1"/>
</dbReference>
<evidence type="ECO:0000256" key="8">
    <source>
        <dbReference type="ARBA" id="ARBA00022714"/>
    </source>
</evidence>
<keyword evidence="10" id="KW-0093">Biotin biosynthesis</keyword>
<dbReference type="SUPFAM" id="SSF48452">
    <property type="entry name" value="TPR-like"/>
    <property type="match status" value="1"/>
</dbReference>
<gene>
    <name evidence="17" type="ORF">CCMP2556_LOCUS8232</name>
</gene>
<evidence type="ECO:0000256" key="2">
    <source>
        <dbReference type="ARBA" id="ARBA00004942"/>
    </source>
</evidence>
<evidence type="ECO:0000313" key="17">
    <source>
        <dbReference type="EMBL" id="CAK9005877.1"/>
    </source>
</evidence>
<evidence type="ECO:0000256" key="4">
    <source>
        <dbReference type="ARBA" id="ARBA00012236"/>
    </source>
</evidence>
<feature type="coiled-coil region" evidence="15">
    <location>
        <begin position="400"/>
        <end position="442"/>
    </location>
</feature>
<dbReference type="PANTHER" id="PTHR22976:SF2">
    <property type="entry name" value="BIOTIN SYNTHASE, MITOCHONDRIAL"/>
    <property type="match status" value="1"/>
</dbReference>
<feature type="repeat" description="TPR" evidence="14">
    <location>
        <begin position="607"/>
        <end position="640"/>
    </location>
</feature>
<dbReference type="Proteomes" id="UP001642484">
    <property type="component" value="Unassembled WGS sequence"/>
</dbReference>
<proteinExistence type="inferred from homology"/>
<keyword evidence="7" id="KW-0949">S-adenosyl-L-methionine</keyword>
<evidence type="ECO:0000256" key="1">
    <source>
        <dbReference type="ARBA" id="ARBA00001966"/>
    </source>
</evidence>
<evidence type="ECO:0000256" key="6">
    <source>
        <dbReference type="ARBA" id="ARBA00022679"/>
    </source>
</evidence>
<evidence type="ECO:0000259" key="16">
    <source>
        <dbReference type="PROSITE" id="PS51918"/>
    </source>
</evidence>
<keyword evidence="5" id="KW-0004">4Fe-4S</keyword>
<dbReference type="InterPro" id="IPR011990">
    <property type="entry name" value="TPR-like_helical_dom_sf"/>
</dbReference>
<keyword evidence="11" id="KW-0408">Iron</keyword>
<dbReference type="Pfam" id="PF06968">
    <property type="entry name" value="BATS"/>
    <property type="match status" value="1"/>
</dbReference>
<evidence type="ECO:0000256" key="5">
    <source>
        <dbReference type="ARBA" id="ARBA00022485"/>
    </source>
</evidence>
<comment type="caution">
    <text evidence="17">The sequence shown here is derived from an EMBL/GenBank/DDBJ whole genome shotgun (WGS) entry which is preliminary data.</text>
</comment>
<dbReference type="Gene3D" id="3.20.20.70">
    <property type="entry name" value="Aldolase class I"/>
    <property type="match status" value="1"/>
</dbReference>
<dbReference type="PROSITE" id="PS50005">
    <property type="entry name" value="TPR"/>
    <property type="match status" value="2"/>
</dbReference>
<dbReference type="PROSITE" id="PS51918">
    <property type="entry name" value="RADICAL_SAM"/>
    <property type="match status" value="1"/>
</dbReference>
<evidence type="ECO:0000256" key="13">
    <source>
        <dbReference type="ARBA" id="ARBA00034078"/>
    </source>
</evidence>
<dbReference type="InterPro" id="IPR002684">
    <property type="entry name" value="Biotin_synth/BioAB"/>
</dbReference>
<dbReference type="SUPFAM" id="SSF102114">
    <property type="entry name" value="Radical SAM enzymes"/>
    <property type="match status" value="1"/>
</dbReference>
<dbReference type="CDD" id="cd01335">
    <property type="entry name" value="Radical_SAM"/>
    <property type="match status" value="1"/>
</dbReference>
<dbReference type="SMART" id="SM00876">
    <property type="entry name" value="BATS"/>
    <property type="match status" value="1"/>
</dbReference>
<accession>A0ABP0IUV8</accession>
<feature type="repeat" description="TPR" evidence="14">
    <location>
        <begin position="28"/>
        <end position="61"/>
    </location>
</feature>
<dbReference type="InterPro" id="IPR019734">
    <property type="entry name" value="TPR_rpt"/>
</dbReference>
<comment type="similarity">
    <text evidence="3">Belongs to the radical SAM superfamily. Biotin synthase family.</text>
</comment>
<dbReference type="InterPro" id="IPR006638">
    <property type="entry name" value="Elp3/MiaA/NifB-like_rSAM"/>
</dbReference>
<dbReference type="InterPro" id="IPR058240">
    <property type="entry name" value="rSAM_sf"/>
</dbReference>
<dbReference type="HAMAP" id="MF_01694">
    <property type="entry name" value="BioB"/>
    <property type="match status" value="1"/>
</dbReference>
<feature type="domain" description="Radical SAM core" evidence="16">
    <location>
        <begin position="741"/>
        <end position="971"/>
    </location>
</feature>
<dbReference type="InterPro" id="IPR007197">
    <property type="entry name" value="rSAM"/>
</dbReference>
<evidence type="ECO:0000256" key="11">
    <source>
        <dbReference type="ARBA" id="ARBA00023004"/>
    </source>
</evidence>